<dbReference type="GO" id="GO:0012505">
    <property type="term" value="C:endomembrane system"/>
    <property type="evidence" value="ECO:0007669"/>
    <property type="project" value="UniProtKB-ARBA"/>
</dbReference>
<dbReference type="SUPFAM" id="SSF48371">
    <property type="entry name" value="ARM repeat"/>
    <property type="match status" value="1"/>
</dbReference>
<dbReference type="InterPro" id="IPR056604">
    <property type="entry name" value="GBF1-like_TPR"/>
</dbReference>
<sequence>MSKIQKGIKRFGKERTKARQSNYSTAIQLIDNKRESMAVNGLYVVQGEVIAVVALLKKAHRSWSHHQQQIHLGHSLLDESDPLLRNFADLRDVFNSVNDLSDMNPDTYLSPFLDVIRSDQTNGPVTAQALSSVAKFLSYGLIDSSSIKASNAVENIADAVTHAKFIGSADSGRDEVVLLKILQVKRASHIAGKRKKRKIYFNDIVKNEKVEKDSTENDIPISRQSKKEEDMEIVQEEKSQKNGCGIESPQNIDQSNSLEAGSLLQDKDDKKLKNDKPQANIIDEGETTGIDSHQHLMELKSVECYNTAVVREQSREPFEAIRLDSDDGVMPDNDDSSALSEEENDEKGRMVRKRIKSSEELGKTISNFEKENCTINDGKSIRCTEKVASNTTAHIPYGIPCVRELLRFLIALINPLDRANTESMILMALNLLTVALEAGADHFRNFSLLMPLVKDELCRALLQLLDTEKLPVFAAANRVCFLLFEGLRSDLKFQLEMYFLKLRSIVTSEQTRISYEQKEMALESIVQLWRIAGLVTEIYLNYDCDLYCSNLFEDLTKLLLENAFPVLGLRSINLLSLDGLLTVIDTIDNNCVYRQAGGIHQKAAIPASIPAHLHLPAVSGYAFGRQSAIDETLCSRNKLNFGLSKLAVAAMGKTALFEAFLPSTALHANRMAPSSSLPSIIEVIERKKKKRIITEATEFFNQDPKKGSPSNKERIEFLKEKKILKSPLDPIDVVAWLKENPRLDKKRIADYICSRKNTAVLDAFVRSFPFENTRLDDALRMFLETFRLPGEAAEISMVMQHFADHWYIANGEPFNHVDAAFTLAYAVIMLNTDQHNPQVRRNQRPMQAECFKRNLSGTNGGQDFDPAMLDEIYNAIRQVVKILENEEIVMPAEQVGIVKENYLWKVLKRKVLLRRGETKEGEFIHVPAGWNDHDLFGIIWGPASAALSFVFDKSGRDTILQKVLNGYRKCASIAAHYGMSDVFDNLIIHLCKFSTLMSTNEDNPEQNLEIQQNGILNENFNQSAEQIAIAFGENGKAQMAARVMFQLVHAHGDILREGWKNVLDSILRLFYARLLPTAITEVEDFVDNKGWVSIQRAAPPKLLTNRNDSGLLSWLGLGSNYDNKESTPTADQQQLIKIAQEVVAECHPEQLIVDGKYLTSSSLSELISTIIQASTNIAHSEMDKGEPVARKLKEQEEDALVLYLEMMVSIALENKDRLSQIWTPIKQHLQWLMSNFGQNPLIVERAVVGLLRIANRNLYHLKDDIADEVLQFLGILLKLPPPAMFMFSRQIAYGLHELLRTNAANVHRHEHWTILFRLMEAAGAGVYPDDLNVQLDVELQPVLSQRKLKILDRQVHSDTEPSLNRSRIDNSETISADRGYTSDVVQESVSSFSTLTEHIDCAASSLKETSSEWVHVDHKDDFEVQCVSAALAAQQQQLQLRPTGMQNLYSNVFDRGTVVLRTNLIRHDPLAFLKVGETLSFLARDTAHITPDNFDSCIECLRSYTEASLDGGRYAAGPLSGDAQSQLRSVLKDEKSKYSAKQDKSNHRHMSLNARNNYVEEEMLSQAEPQKLSASYQQVALQILNLCYTLHVNGAKIYRSWADSGAEIDASLPALWNHCWRPLLQCIARLCCDCRRQIRTQALNYLGRAFLISEMQVMKGKEWEECFGEILFPLLQKLLENLSPMDPIGMEETRVRVMQLISKILLNHLTPLSLLASFRSLWLRLLDYMDQYLHADRSDLLSEAIPESLKNMILVMDNTQMFNTIPDLYDMTVTRIGAFLPELLAEVMPGPPKRLDLPDLKLQETSESFLQSRSPEIVNLGSREPASIFPQQLSIDRKVLIAPPIDLTHSPDSDQVESENILHNSGTVNSTDLSEVATEIPIPELEEVIVHSGSTSPPIRPHFVTPEANTQFSKPFPSAEFDICNRDRAACDEPLLSQQFLCTQTAQICKTNYARDAEELTHISPSHLFYAQQQLQRCPFVGSQSSQISHQLASVRMPMMMTITGSLVPSPNSAFSPPVPSSSLRSVIEAPSPLSEIFILHGNLLMFVIICDQFVFVSLIMYKKDSAYVLSHPKNINGGGCLF</sequence>
<feature type="compositionally biased region" description="Basic and acidic residues" evidence="1">
    <location>
        <begin position="225"/>
        <end position="240"/>
    </location>
</feature>
<dbReference type="Gene3D" id="1.10.220.20">
    <property type="match status" value="1"/>
</dbReference>
<dbReference type="PANTHER" id="PTHR10663">
    <property type="entry name" value="GUANYL-NUCLEOTIDE EXCHANGE FACTOR"/>
    <property type="match status" value="1"/>
</dbReference>
<dbReference type="Proteomes" id="UP000242913">
    <property type="component" value="Unassembled WGS sequence"/>
</dbReference>
<dbReference type="GO" id="GO:0005085">
    <property type="term" value="F:guanyl-nucleotide exchange factor activity"/>
    <property type="evidence" value="ECO:0007669"/>
    <property type="project" value="InterPro"/>
</dbReference>
<dbReference type="Pfam" id="PF12783">
    <property type="entry name" value="Sec7-like_HUS"/>
    <property type="match status" value="1"/>
</dbReference>
<dbReference type="Pfam" id="PF01369">
    <property type="entry name" value="Sec7"/>
    <property type="match status" value="1"/>
</dbReference>
<protein>
    <submittedName>
        <fullName evidence="4">Sec7 domain protein</fullName>
    </submittedName>
</protein>
<feature type="domain" description="SEC7" evidence="3">
    <location>
        <begin position="682"/>
        <end position="879"/>
    </location>
</feature>
<feature type="region of interest" description="Disordered" evidence="1">
    <location>
        <begin position="317"/>
        <end position="355"/>
    </location>
</feature>
<dbReference type="InterPro" id="IPR000904">
    <property type="entry name" value="Sec7_dom"/>
</dbReference>
<gene>
    <name evidence="4" type="ORF">X798_07998</name>
</gene>
<feature type="transmembrane region" description="Helical" evidence="2">
    <location>
        <begin position="2038"/>
        <end position="2062"/>
    </location>
</feature>
<dbReference type="InterPro" id="IPR023394">
    <property type="entry name" value="Sec7_C_sf"/>
</dbReference>
<proteinExistence type="predicted"/>
<keyword evidence="2" id="KW-0472">Membrane</keyword>
<dbReference type="EMBL" id="KZ271546">
    <property type="protein sequence ID" value="OZC05061.1"/>
    <property type="molecule type" value="Genomic_DNA"/>
</dbReference>
<dbReference type="PANTHER" id="PTHR10663:SF388">
    <property type="entry name" value="GOLGI-SPECIFIC BREFELDIN A-RESISTANCE GUANINE NUCLEOTIDE EXCHANGE FACTOR 1"/>
    <property type="match status" value="1"/>
</dbReference>
<dbReference type="PROSITE" id="PS50190">
    <property type="entry name" value="SEC7"/>
    <property type="match status" value="1"/>
</dbReference>
<dbReference type="OrthoDB" id="10258608at2759"/>
<dbReference type="Pfam" id="PF23325">
    <property type="entry name" value="TPR_28"/>
    <property type="match status" value="1"/>
</dbReference>
<feature type="compositionally biased region" description="Acidic residues" evidence="1">
    <location>
        <begin position="326"/>
        <end position="345"/>
    </location>
</feature>
<dbReference type="GO" id="GO:0005737">
    <property type="term" value="C:cytoplasm"/>
    <property type="evidence" value="ECO:0007669"/>
    <property type="project" value="UniProtKB-ARBA"/>
</dbReference>
<evidence type="ECO:0000256" key="2">
    <source>
        <dbReference type="SAM" id="Phobius"/>
    </source>
</evidence>
<name>A0A238BI74_9BILA</name>
<evidence type="ECO:0000313" key="4">
    <source>
        <dbReference type="EMBL" id="OZC05061.1"/>
    </source>
</evidence>
<dbReference type="InterPro" id="IPR016024">
    <property type="entry name" value="ARM-type_fold"/>
</dbReference>
<evidence type="ECO:0000259" key="3">
    <source>
        <dbReference type="PROSITE" id="PS50190"/>
    </source>
</evidence>
<evidence type="ECO:0000256" key="1">
    <source>
        <dbReference type="SAM" id="MobiDB-lite"/>
    </source>
</evidence>
<dbReference type="SMART" id="SM00222">
    <property type="entry name" value="Sec7"/>
    <property type="match status" value="1"/>
</dbReference>
<dbReference type="InterPro" id="IPR032691">
    <property type="entry name" value="Mon2/Sec7/BIG1-like_HUS"/>
</dbReference>
<dbReference type="GO" id="GO:0032012">
    <property type="term" value="P:regulation of ARF protein signal transduction"/>
    <property type="evidence" value="ECO:0007669"/>
    <property type="project" value="InterPro"/>
</dbReference>
<dbReference type="CDD" id="cd00171">
    <property type="entry name" value="Sec7"/>
    <property type="match status" value="1"/>
</dbReference>
<reference evidence="4 5" key="1">
    <citation type="submission" date="2015-12" db="EMBL/GenBank/DDBJ databases">
        <title>Draft genome of the nematode, Onchocerca flexuosa.</title>
        <authorList>
            <person name="Mitreva M."/>
        </authorList>
    </citation>
    <scope>NUCLEOTIDE SEQUENCE [LARGE SCALE GENOMIC DNA]</scope>
    <source>
        <strain evidence="4">Red Deer</strain>
    </source>
</reference>
<feature type="region of interest" description="Disordered" evidence="1">
    <location>
        <begin position="211"/>
        <end position="255"/>
    </location>
</feature>
<organism evidence="4 5">
    <name type="scientific">Onchocerca flexuosa</name>
    <dbReference type="NCBI Taxonomy" id="387005"/>
    <lineage>
        <taxon>Eukaryota</taxon>
        <taxon>Metazoa</taxon>
        <taxon>Ecdysozoa</taxon>
        <taxon>Nematoda</taxon>
        <taxon>Chromadorea</taxon>
        <taxon>Rhabditida</taxon>
        <taxon>Spirurina</taxon>
        <taxon>Spiruromorpha</taxon>
        <taxon>Filarioidea</taxon>
        <taxon>Onchocercidae</taxon>
        <taxon>Onchocerca</taxon>
    </lineage>
</organism>
<evidence type="ECO:0000313" key="5">
    <source>
        <dbReference type="Proteomes" id="UP000242913"/>
    </source>
</evidence>
<dbReference type="Gene3D" id="1.10.1000.11">
    <property type="entry name" value="Arf Nucleotide-binding Site Opener,domain 2"/>
    <property type="match status" value="1"/>
</dbReference>
<dbReference type="InterPro" id="IPR035999">
    <property type="entry name" value="Sec7_dom_sf"/>
</dbReference>
<keyword evidence="5" id="KW-1185">Reference proteome</keyword>
<accession>A0A238BI74</accession>
<keyword evidence="2" id="KW-0812">Transmembrane</keyword>
<keyword evidence="2" id="KW-1133">Transmembrane helix</keyword>
<dbReference type="SUPFAM" id="SSF48425">
    <property type="entry name" value="Sec7 domain"/>
    <property type="match status" value="1"/>
</dbReference>
<dbReference type="GO" id="GO:0016192">
    <property type="term" value="P:vesicle-mediated transport"/>
    <property type="evidence" value="ECO:0007669"/>
    <property type="project" value="UniProtKB-ARBA"/>
</dbReference>